<keyword evidence="1" id="KW-0862">Zinc</keyword>
<sequence>MPPRRPPPVHRLDEAYEQELEDRFMRRMEARLDQVVDQLTGRMADLINRRHNDEDFVNEFGSEDELSTISARHLDRRPRESDRRWENEIRIDVPEFDGESLNPEGFIDWLATVEEVFEFKGVPEDKRVALIATRLRGRAFAWWQQLKQSRSRLGKSKINLKQGARSVDDYTTEFYKLIARNDIQESEAHLVSRYIGGLRGQIMDSVNLFDPMTILEAYQRALAFEKQSRRGGSYAPANIGGSSGQNNLTPRGGPGPNQRNVATSSAGPIPKGPSSSGLKCFSCGESGHRQSECKQAGKRVMFGEVEDWQEDDGEEEYHEGPLYDTEPQYEEELVDGDVGVSLVVRRSCITPKVTDDDWLKHNVFQSTCTVSGKVCSFVIDSGSCDNLISEEAVRKLALKTESHPKPYKLQWFKKGGEITLVLSKPKELVFKPSGTLLTLAQFDEELGSAESVFVLIGKEVAEEVKVGEYNKLVKVEDFVDGLHEVHKAVHDNLVRANAKYKQFADQTRRQVDFEVGDFVWAVLTKDRFSVGEYNKLSAKKIRLVEIVEKINPNAYRLKLPSHIRCADVFNVKHLLPYHGDSSDDDVAGNSRSVRPYFEVVKKSRVYPLFFGASGLFTRIGIFELIHQLKKPESSKRTKTRIGYTRSPNQENFGFPNRVTSFPNRVAQIFSPNRVCHLPESDIALFIQFEFCLFPNRESSLPESGLFGQI</sequence>
<dbReference type="SUPFAM" id="SSF57756">
    <property type="entry name" value="Retrovirus zinc finger-like domains"/>
    <property type="match status" value="1"/>
</dbReference>
<feature type="domain" description="CCHC-type" evidence="3">
    <location>
        <begin position="279"/>
        <end position="295"/>
    </location>
</feature>
<evidence type="ECO:0000313" key="5">
    <source>
        <dbReference type="Proteomes" id="UP001172457"/>
    </source>
</evidence>
<dbReference type="PANTHER" id="PTHR35046">
    <property type="entry name" value="ZINC KNUCKLE (CCHC-TYPE) FAMILY PROTEIN"/>
    <property type="match status" value="1"/>
</dbReference>
<accession>A0AA38TG66</accession>
<dbReference type="InterPro" id="IPR056924">
    <property type="entry name" value="SH3_Tf2-1"/>
</dbReference>
<dbReference type="Proteomes" id="UP001172457">
    <property type="component" value="Chromosome 4"/>
</dbReference>
<dbReference type="Pfam" id="PF24626">
    <property type="entry name" value="SH3_Tf2-1"/>
    <property type="match status" value="1"/>
</dbReference>
<dbReference type="GO" id="GO:0003676">
    <property type="term" value="F:nucleic acid binding"/>
    <property type="evidence" value="ECO:0007669"/>
    <property type="project" value="InterPro"/>
</dbReference>
<keyword evidence="1" id="KW-0479">Metal-binding</keyword>
<evidence type="ECO:0000256" key="2">
    <source>
        <dbReference type="SAM" id="MobiDB-lite"/>
    </source>
</evidence>
<comment type="caution">
    <text evidence="4">The sequence shown here is derived from an EMBL/GenBank/DDBJ whole genome shotgun (WGS) entry which is preliminary data.</text>
</comment>
<dbReference type="Pfam" id="PF00098">
    <property type="entry name" value="zf-CCHC"/>
    <property type="match status" value="1"/>
</dbReference>
<evidence type="ECO:0000313" key="4">
    <source>
        <dbReference type="EMBL" id="KAJ9554155.1"/>
    </source>
</evidence>
<keyword evidence="5" id="KW-1185">Reference proteome</keyword>
<name>A0AA38TG66_9ASTR</name>
<dbReference type="AlphaFoldDB" id="A0AA38TG66"/>
<proteinExistence type="predicted"/>
<dbReference type="InterPro" id="IPR036875">
    <property type="entry name" value="Znf_CCHC_sf"/>
</dbReference>
<evidence type="ECO:0000256" key="1">
    <source>
        <dbReference type="PROSITE-ProRule" id="PRU00047"/>
    </source>
</evidence>
<feature type="region of interest" description="Disordered" evidence="2">
    <location>
        <begin position="229"/>
        <end position="275"/>
    </location>
</feature>
<reference evidence="4" key="1">
    <citation type="submission" date="2023-03" db="EMBL/GenBank/DDBJ databases">
        <title>Chromosome-scale reference genome and RAD-based genetic map of yellow starthistle (Centaurea solstitialis) reveal putative structural variation and QTLs associated with invader traits.</title>
        <authorList>
            <person name="Reatini B."/>
            <person name="Cang F.A."/>
            <person name="Jiang Q."/>
            <person name="Mckibben M.T.W."/>
            <person name="Barker M.S."/>
            <person name="Rieseberg L.H."/>
            <person name="Dlugosch K.M."/>
        </authorList>
    </citation>
    <scope>NUCLEOTIDE SEQUENCE</scope>
    <source>
        <strain evidence="4">CAN-66</strain>
        <tissue evidence="4">Leaf</tissue>
    </source>
</reference>
<organism evidence="4 5">
    <name type="scientific">Centaurea solstitialis</name>
    <name type="common">yellow star-thistle</name>
    <dbReference type="NCBI Taxonomy" id="347529"/>
    <lineage>
        <taxon>Eukaryota</taxon>
        <taxon>Viridiplantae</taxon>
        <taxon>Streptophyta</taxon>
        <taxon>Embryophyta</taxon>
        <taxon>Tracheophyta</taxon>
        <taxon>Spermatophyta</taxon>
        <taxon>Magnoliopsida</taxon>
        <taxon>eudicotyledons</taxon>
        <taxon>Gunneridae</taxon>
        <taxon>Pentapetalae</taxon>
        <taxon>asterids</taxon>
        <taxon>campanulids</taxon>
        <taxon>Asterales</taxon>
        <taxon>Asteraceae</taxon>
        <taxon>Carduoideae</taxon>
        <taxon>Cardueae</taxon>
        <taxon>Centaureinae</taxon>
        <taxon>Centaurea</taxon>
    </lineage>
</organism>
<evidence type="ECO:0000259" key="3">
    <source>
        <dbReference type="PROSITE" id="PS50158"/>
    </source>
</evidence>
<protein>
    <recommendedName>
        <fullName evidence="3">CCHC-type domain-containing protein</fullName>
    </recommendedName>
</protein>
<dbReference type="EMBL" id="JARYMX010000004">
    <property type="protein sequence ID" value="KAJ9554155.1"/>
    <property type="molecule type" value="Genomic_DNA"/>
</dbReference>
<dbReference type="GO" id="GO:0008270">
    <property type="term" value="F:zinc ion binding"/>
    <property type="evidence" value="ECO:0007669"/>
    <property type="project" value="UniProtKB-KW"/>
</dbReference>
<dbReference type="CDD" id="cd00303">
    <property type="entry name" value="retropepsin_like"/>
    <property type="match status" value="1"/>
</dbReference>
<gene>
    <name evidence="4" type="ORF">OSB04_018200</name>
</gene>
<feature type="compositionally biased region" description="Polar residues" evidence="2">
    <location>
        <begin position="257"/>
        <end position="266"/>
    </location>
</feature>
<dbReference type="PANTHER" id="PTHR35046:SF18">
    <property type="entry name" value="RNA-DIRECTED DNA POLYMERASE"/>
    <property type="match status" value="1"/>
</dbReference>
<dbReference type="PROSITE" id="PS50158">
    <property type="entry name" value="ZF_CCHC"/>
    <property type="match status" value="1"/>
</dbReference>
<dbReference type="InterPro" id="IPR001878">
    <property type="entry name" value="Znf_CCHC"/>
</dbReference>
<keyword evidence="1" id="KW-0863">Zinc-finger</keyword>
<dbReference type="SMART" id="SM00343">
    <property type="entry name" value="ZnF_C2HC"/>
    <property type="match status" value="1"/>
</dbReference>